<proteinExistence type="predicted"/>
<dbReference type="Proteomes" id="UP001281410">
    <property type="component" value="Unassembled WGS sequence"/>
</dbReference>
<reference evidence="1" key="1">
    <citation type="journal article" date="2023" name="Plant J.">
        <title>Genome sequences and population genomics provide insights into the demographic history, inbreeding, and mutation load of two 'living fossil' tree species of Dipteronia.</title>
        <authorList>
            <person name="Feng Y."/>
            <person name="Comes H.P."/>
            <person name="Chen J."/>
            <person name="Zhu S."/>
            <person name="Lu R."/>
            <person name="Zhang X."/>
            <person name="Li P."/>
            <person name="Qiu J."/>
            <person name="Olsen K.M."/>
            <person name="Qiu Y."/>
        </authorList>
    </citation>
    <scope>NUCLEOTIDE SEQUENCE</scope>
    <source>
        <strain evidence="1">NBL</strain>
    </source>
</reference>
<sequence length="221" mass="26061">MQQKKKTSSKISFITYCKSLRHQLTHLNMYRSSLAKKLKPAKRAWKGFTKKLQSKLHSLNIPKTIKTTTHRLLTFCSLHLFMPLKKRFLTKQASRHQYPYIYQYQNHHNQLPQKNFAAIYIDNLYQDGHPSSSVHAKQYFHAETSRSTKEAVEEKRSSSSSVPKKSVYSIEDAWEAVVARSPQLRGVDERADEFIYKFREDMKIQRERSLLEYQEMLSRGS</sequence>
<keyword evidence="2" id="KW-1185">Reference proteome</keyword>
<dbReference type="AlphaFoldDB" id="A0AAD9ZT72"/>
<gene>
    <name evidence="1" type="ORF">Dsin_029894</name>
</gene>
<name>A0AAD9ZT72_9ROSI</name>
<dbReference type="Pfam" id="PF05553">
    <property type="entry name" value="DUF761"/>
    <property type="match status" value="1"/>
</dbReference>
<dbReference type="InterPro" id="IPR008480">
    <property type="entry name" value="DUF761_pln"/>
</dbReference>
<protein>
    <recommendedName>
        <fullName evidence="3">Cotton fiber protein</fullName>
    </recommendedName>
</protein>
<dbReference type="EMBL" id="JANJYJ010000009">
    <property type="protein sequence ID" value="KAK3190333.1"/>
    <property type="molecule type" value="Genomic_DNA"/>
</dbReference>
<dbReference type="PANTHER" id="PTHR33098">
    <property type="entry name" value="COTTON FIBER (DUF761)"/>
    <property type="match status" value="1"/>
</dbReference>
<accession>A0AAD9ZT72</accession>
<evidence type="ECO:0000313" key="2">
    <source>
        <dbReference type="Proteomes" id="UP001281410"/>
    </source>
</evidence>
<evidence type="ECO:0000313" key="1">
    <source>
        <dbReference type="EMBL" id="KAK3190333.1"/>
    </source>
</evidence>
<evidence type="ECO:0008006" key="3">
    <source>
        <dbReference type="Google" id="ProtNLM"/>
    </source>
</evidence>
<organism evidence="1 2">
    <name type="scientific">Dipteronia sinensis</name>
    <dbReference type="NCBI Taxonomy" id="43782"/>
    <lineage>
        <taxon>Eukaryota</taxon>
        <taxon>Viridiplantae</taxon>
        <taxon>Streptophyta</taxon>
        <taxon>Embryophyta</taxon>
        <taxon>Tracheophyta</taxon>
        <taxon>Spermatophyta</taxon>
        <taxon>Magnoliopsida</taxon>
        <taxon>eudicotyledons</taxon>
        <taxon>Gunneridae</taxon>
        <taxon>Pentapetalae</taxon>
        <taxon>rosids</taxon>
        <taxon>malvids</taxon>
        <taxon>Sapindales</taxon>
        <taxon>Sapindaceae</taxon>
        <taxon>Hippocastanoideae</taxon>
        <taxon>Acereae</taxon>
        <taxon>Dipteronia</taxon>
    </lineage>
</organism>
<dbReference type="PANTHER" id="PTHR33098:SF3">
    <property type="entry name" value="COTTON FIBER PROTEIN"/>
    <property type="match status" value="1"/>
</dbReference>
<comment type="caution">
    <text evidence="1">The sequence shown here is derived from an EMBL/GenBank/DDBJ whole genome shotgun (WGS) entry which is preliminary data.</text>
</comment>